<organism evidence="2 3">
    <name type="scientific">Pseudomonas prosekii</name>
    <dbReference type="NCBI Taxonomy" id="1148509"/>
    <lineage>
        <taxon>Bacteria</taxon>
        <taxon>Pseudomonadati</taxon>
        <taxon>Pseudomonadota</taxon>
        <taxon>Gammaproteobacteria</taxon>
        <taxon>Pseudomonadales</taxon>
        <taxon>Pseudomonadaceae</taxon>
        <taxon>Pseudomonas</taxon>
    </lineage>
</organism>
<proteinExistence type="predicted"/>
<comment type="caution">
    <text evidence="2">The sequence shown here is derived from an EMBL/GenBank/DDBJ whole genome shotgun (WGS) entry which is preliminary data.</text>
</comment>
<gene>
    <name evidence="2" type="ORF">C9I49_09515</name>
</gene>
<reference evidence="2 3" key="1">
    <citation type="submission" date="2018-05" db="EMBL/GenBank/DDBJ databases">
        <title>Genome sequences of two Antarctic strains of Pseudomonas prosekii: insights into adaptation to extreme conditions.</title>
        <authorList>
            <person name="Snopkova K."/>
            <person name="Dufkova K."/>
            <person name="Cejkova D."/>
            <person name="Sedlacek I."/>
            <person name="Smajs D."/>
        </authorList>
    </citation>
    <scope>NUCLEOTIDE SEQUENCE [LARGE SCALE GENOMIC DNA]</scope>
    <source>
        <strain evidence="2 3">P2673</strain>
    </source>
</reference>
<evidence type="ECO:0000313" key="3">
    <source>
        <dbReference type="Proteomes" id="UP000245056"/>
    </source>
</evidence>
<dbReference type="Proteomes" id="UP000245056">
    <property type="component" value="Unassembled WGS sequence"/>
</dbReference>
<dbReference type="EMBL" id="QFAW01000010">
    <property type="protein sequence ID" value="PWE45782.1"/>
    <property type="molecule type" value="Genomic_DNA"/>
</dbReference>
<dbReference type="AlphaFoldDB" id="A0A2U2D9S5"/>
<evidence type="ECO:0000256" key="1">
    <source>
        <dbReference type="SAM" id="MobiDB-lite"/>
    </source>
</evidence>
<accession>A0A2U2D9S5</accession>
<dbReference type="OrthoDB" id="7033076at2"/>
<protein>
    <submittedName>
        <fullName evidence="2">Uncharacterized protein</fullName>
    </submittedName>
</protein>
<evidence type="ECO:0000313" key="2">
    <source>
        <dbReference type="EMBL" id="PWE45782.1"/>
    </source>
</evidence>
<feature type="compositionally biased region" description="Polar residues" evidence="1">
    <location>
        <begin position="60"/>
        <end position="72"/>
    </location>
</feature>
<sequence length="72" mass="7744">MTAVQFAVREPVGASLLAIADWQATPLSNVWPSSRASSLPQWFSSDQWLPECPKPPAPRSVSTNSSTISKCA</sequence>
<name>A0A2U2D9S5_9PSED</name>
<feature type="region of interest" description="Disordered" evidence="1">
    <location>
        <begin position="53"/>
        <end position="72"/>
    </location>
</feature>